<gene>
    <name evidence="9" type="ORF">IAD49_06355</name>
</gene>
<dbReference type="EMBL" id="DVML01000036">
    <property type="protein sequence ID" value="HIU23185.1"/>
    <property type="molecule type" value="Genomic_DNA"/>
</dbReference>
<keyword evidence="7" id="KW-0961">Cell wall biogenesis/degradation</keyword>
<protein>
    <submittedName>
        <fullName evidence="9">Aminoacyltransferase</fullName>
    </submittedName>
</protein>
<evidence type="ECO:0000256" key="7">
    <source>
        <dbReference type="ARBA" id="ARBA00023316"/>
    </source>
</evidence>
<evidence type="ECO:0000256" key="1">
    <source>
        <dbReference type="ARBA" id="ARBA00009943"/>
    </source>
</evidence>
<evidence type="ECO:0000256" key="5">
    <source>
        <dbReference type="ARBA" id="ARBA00022984"/>
    </source>
</evidence>
<feature type="coiled-coil region" evidence="8">
    <location>
        <begin position="240"/>
        <end position="309"/>
    </location>
</feature>
<dbReference type="GO" id="GO:0071555">
    <property type="term" value="P:cell wall organization"/>
    <property type="evidence" value="ECO:0007669"/>
    <property type="project" value="UniProtKB-KW"/>
</dbReference>
<comment type="caution">
    <text evidence="9">The sequence shown here is derived from an EMBL/GenBank/DDBJ whole genome shotgun (WGS) entry which is preliminary data.</text>
</comment>
<evidence type="ECO:0000256" key="8">
    <source>
        <dbReference type="SAM" id="Coils"/>
    </source>
</evidence>
<keyword evidence="5" id="KW-0573">Peptidoglycan synthesis</keyword>
<keyword evidence="8" id="KW-0175">Coiled coil</keyword>
<dbReference type="Gene3D" id="1.20.58.90">
    <property type="match status" value="1"/>
</dbReference>
<keyword evidence="2" id="KW-0963">Cytoplasm</keyword>
<name>A0A9D1HXJ7_9BACT</name>
<dbReference type="InterPro" id="IPR016181">
    <property type="entry name" value="Acyl_CoA_acyltransferase"/>
</dbReference>
<comment type="similarity">
    <text evidence="1">Belongs to the FemABX family.</text>
</comment>
<dbReference type="PANTHER" id="PTHR36174:SF2">
    <property type="entry name" value="AMINOACYLTRANSFERASE FEMA"/>
    <property type="match status" value="1"/>
</dbReference>
<evidence type="ECO:0000256" key="6">
    <source>
        <dbReference type="ARBA" id="ARBA00023315"/>
    </source>
</evidence>
<dbReference type="PROSITE" id="PS51191">
    <property type="entry name" value="FEMABX"/>
    <property type="match status" value="1"/>
</dbReference>
<evidence type="ECO:0000256" key="2">
    <source>
        <dbReference type="ARBA" id="ARBA00022490"/>
    </source>
</evidence>
<dbReference type="GO" id="GO:0016755">
    <property type="term" value="F:aminoacyltransferase activity"/>
    <property type="evidence" value="ECO:0007669"/>
    <property type="project" value="InterPro"/>
</dbReference>
<dbReference type="GO" id="GO:0009252">
    <property type="term" value="P:peptidoglycan biosynthetic process"/>
    <property type="evidence" value="ECO:0007669"/>
    <property type="project" value="UniProtKB-KW"/>
</dbReference>
<dbReference type="SUPFAM" id="SSF55729">
    <property type="entry name" value="Acyl-CoA N-acyltransferases (Nat)"/>
    <property type="match status" value="2"/>
</dbReference>
<evidence type="ECO:0000313" key="10">
    <source>
        <dbReference type="Proteomes" id="UP000824087"/>
    </source>
</evidence>
<organism evidence="9 10">
    <name type="scientific">Candidatus Fimihabitans intestinipullorum</name>
    <dbReference type="NCBI Taxonomy" id="2840820"/>
    <lineage>
        <taxon>Bacteria</taxon>
        <taxon>Bacillati</taxon>
        <taxon>Mycoplasmatota</taxon>
        <taxon>Mycoplasmatota incertae sedis</taxon>
        <taxon>Candidatus Fimihabitans</taxon>
    </lineage>
</organism>
<evidence type="ECO:0000256" key="3">
    <source>
        <dbReference type="ARBA" id="ARBA00022679"/>
    </source>
</evidence>
<keyword evidence="3" id="KW-0808">Transferase</keyword>
<reference evidence="9" key="2">
    <citation type="journal article" date="2021" name="PeerJ">
        <title>Extensive microbial diversity within the chicken gut microbiome revealed by metagenomics and culture.</title>
        <authorList>
            <person name="Gilroy R."/>
            <person name="Ravi A."/>
            <person name="Getino M."/>
            <person name="Pursley I."/>
            <person name="Horton D.L."/>
            <person name="Alikhan N.F."/>
            <person name="Baker D."/>
            <person name="Gharbi K."/>
            <person name="Hall N."/>
            <person name="Watson M."/>
            <person name="Adriaenssens E.M."/>
            <person name="Foster-Nyarko E."/>
            <person name="Jarju S."/>
            <person name="Secka A."/>
            <person name="Antonio M."/>
            <person name="Oren A."/>
            <person name="Chaudhuri R.R."/>
            <person name="La Ragione R."/>
            <person name="Hildebrand F."/>
            <person name="Pallen M.J."/>
        </authorList>
    </citation>
    <scope>NUCLEOTIDE SEQUENCE</scope>
    <source>
        <strain evidence="9">CHK197-8231</strain>
    </source>
</reference>
<proteinExistence type="inferred from homology"/>
<accession>A0A9D1HXJ7</accession>
<dbReference type="PANTHER" id="PTHR36174">
    <property type="entry name" value="LIPID II:GLYCINE GLYCYLTRANSFERASE"/>
    <property type="match status" value="1"/>
</dbReference>
<dbReference type="AlphaFoldDB" id="A0A9D1HXJ7"/>
<sequence length="413" mass="48969">MKFTELSKEEFRAFLKTQPLNDFVQAPEMEAIGKQHNWKSYYVGVKVDDNIVAASRIMARKSHFGKQNFYAPRGLILDYHNKELLAFFTKELKKFIKQKHGYILTIDPALIYQERDIDGNIVEGGINNKDVVDTLISLGYHHLGFPVKMDVSSQVRFTFVLDLKDETEESIFANMKPNTRNLIRKTMKDGIEIRELEYDELERFKKITEATGERRNFSDRTLAYYQKMYQLFHPNDEVHFLLATLNLEKLTLQLEEQKKEEQEKLNLLIEQNSDSKKAKTQRRESEQLIQNLENKIKTYKKMMEEDGNVIDLSAAMFMTYGNEVVYLFSGNVAKYMKFNAQYLIQWHMIQYGLKHKFPRYNFYGISGIFDRKDPDYGVYEFKRGFNGHVEEYIGEFELPISNYYYIQKKLRRK</sequence>
<evidence type="ECO:0000256" key="4">
    <source>
        <dbReference type="ARBA" id="ARBA00022960"/>
    </source>
</evidence>
<dbReference type="Gene3D" id="3.40.630.30">
    <property type="match status" value="2"/>
</dbReference>
<evidence type="ECO:0000313" key="9">
    <source>
        <dbReference type="EMBL" id="HIU23185.1"/>
    </source>
</evidence>
<dbReference type="InterPro" id="IPR003447">
    <property type="entry name" value="FEMABX"/>
</dbReference>
<dbReference type="GO" id="GO:0008360">
    <property type="term" value="P:regulation of cell shape"/>
    <property type="evidence" value="ECO:0007669"/>
    <property type="project" value="UniProtKB-KW"/>
</dbReference>
<dbReference type="InterPro" id="IPR050644">
    <property type="entry name" value="PG_Glycine_Bridge_Synth"/>
</dbReference>
<dbReference type="Proteomes" id="UP000824087">
    <property type="component" value="Unassembled WGS sequence"/>
</dbReference>
<keyword evidence="6" id="KW-0012">Acyltransferase</keyword>
<keyword evidence="4" id="KW-0133">Cell shape</keyword>
<dbReference type="Pfam" id="PF02388">
    <property type="entry name" value="FemAB"/>
    <property type="match status" value="1"/>
</dbReference>
<reference evidence="9" key="1">
    <citation type="submission" date="2020-10" db="EMBL/GenBank/DDBJ databases">
        <authorList>
            <person name="Gilroy R."/>
        </authorList>
    </citation>
    <scope>NUCLEOTIDE SEQUENCE</scope>
    <source>
        <strain evidence="9">CHK197-8231</strain>
    </source>
</reference>